<dbReference type="RefSeq" id="WP_145445279.1">
    <property type="nucleotide sequence ID" value="NZ_CP036280.1"/>
</dbReference>
<accession>A0A518BVZ0</accession>
<evidence type="ECO:0000313" key="3">
    <source>
        <dbReference type="Proteomes" id="UP000320386"/>
    </source>
</evidence>
<organism evidence="2 3">
    <name type="scientific">Mucisphaera calidilacus</name>
    <dbReference type="NCBI Taxonomy" id="2527982"/>
    <lineage>
        <taxon>Bacteria</taxon>
        <taxon>Pseudomonadati</taxon>
        <taxon>Planctomycetota</taxon>
        <taxon>Phycisphaerae</taxon>
        <taxon>Phycisphaerales</taxon>
        <taxon>Phycisphaeraceae</taxon>
        <taxon>Mucisphaera</taxon>
    </lineage>
</organism>
<evidence type="ECO:0000313" key="2">
    <source>
        <dbReference type="EMBL" id="QDU71146.1"/>
    </source>
</evidence>
<dbReference type="AlphaFoldDB" id="A0A518BVZ0"/>
<reference evidence="2 3" key="1">
    <citation type="submission" date="2019-02" db="EMBL/GenBank/DDBJ databases">
        <title>Deep-cultivation of Planctomycetes and their phenomic and genomic characterization uncovers novel biology.</title>
        <authorList>
            <person name="Wiegand S."/>
            <person name="Jogler M."/>
            <person name="Boedeker C."/>
            <person name="Pinto D."/>
            <person name="Vollmers J."/>
            <person name="Rivas-Marin E."/>
            <person name="Kohn T."/>
            <person name="Peeters S.H."/>
            <person name="Heuer A."/>
            <person name="Rast P."/>
            <person name="Oberbeckmann S."/>
            <person name="Bunk B."/>
            <person name="Jeske O."/>
            <person name="Meyerdierks A."/>
            <person name="Storesund J.E."/>
            <person name="Kallscheuer N."/>
            <person name="Luecker S."/>
            <person name="Lage O.M."/>
            <person name="Pohl T."/>
            <person name="Merkel B.J."/>
            <person name="Hornburger P."/>
            <person name="Mueller R.-W."/>
            <person name="Bruemmer F."/>
            <person name="Labrenz M."/>
            <person name="Spormann A.M."/>
            <person name="Op den Camp H."/>
            <person name="Overmann J."/>
            <person name="Amann R."/>
            <person name="Jetten M.S.M."/>
            <person name="Mascher T."/>
            <person name="Medema M.H."/>
            <person name="Devos D.P."/>
            <person name="Kaster A.-K."/>
            <person name="Ovreas L."/>
            <person name="Rohde M."/>
            <person name="Galperin M.Y."/>
            <person name="Jogler C."/>
        </authorList>
    </citation>
    <scope>NUCLEOTIDE SEQUENCE [LARGE SCALE GENOMIC DNA]</scope>
    <source>
        <strain evidence="2 3">Pan265</strain>
    </source>
</reference>
<keyword evidence="1" id="KW-0812">Transmembrane</keyword>
<keyword evidence="1" id="KW-1133">Transmembrane helix</keyword>
<dbReference type="EMBL" id="CP036280">
    <property type="protein sequence ID" value="QDU71146.1"/>
    <property type="molecule type" value="Genomic_DNA"/>
</dbReference>
<keyword evidence="3" id="KW-1185">Reference proteome</keyword>
<feature type="transmembrane region" description="Helical" evidence="1">
    <location>
        <begin position="36"/>
        <end position="55"/>
    </location>
</feature>
<dbReference type="KEGG" id="mcad:Pan265_09950"/>
<gene>
    <name evidence="2" type="ORF">Pan265_09950</name>
</gene>
<dbReference type="Proteomes" id="UP000320386">
    <property type="component" value="Chromosome"/>
</dbReference>
<keyword evidence="1" id="KW-0472">Membrane</keyword>
<evidence type="ECO:0000256" key="1">
    <source>
        <dbReference type="SAM" id="Phobius"/>
    </source>
</evidence>
<protein>
    <submittedName>
        <fullName evidence="2">Uncharacterized protein</fullName>
    </submittedName>
</protein>
<name>A0A518BVZ0_9BACT</name>
<proteinExistence type="predicted"/>
<sequence length="133" mass="14795">MNELPPAEMPRDEGRLVSAGLEAVQDYITNNYAWNATWLVVLLSLVSLALLVLLTRRFWQAQGDRVRAVLVFWQVCRSSGMSMSDTLSLWSATAGRPVGARLAVLLSRGALRQINDLALVQRASRCLFARQHA</sequence>